<dbReference type="Proteomes" id="UP000230407">
    <property type="component" value="Unassembled WGS sequence"/>
</dbReference>
<dbReference type="Pfam" id="PF13280">
    <property type="entry name" value="WYL"/>
    <property type="match status" value="1"/>
</dbReference>
<keyword evidence="6" id="KW-1185">Reference proteome</keyword>
<dbReference type="InterPro" id="IPR013196">
    <property type="entry name" value="HTH_11"/>
</dbReference>
<proteinExistence type="predicted"/>
<dbReference type="GO" id="GO:0003700">
    <property type="term" value="F:DNA-binding transcription factor activity"/>
    <property type="evidence" value="ECO:0007669"/>
    <property type="project" value="InterPro"/>
</dbReference>
<keyword evidence="2 5" id="KW-0238">DNA-binding</keyword>
<keyword evidence="3" id="KW-0804">Transcription</keyword>
<dbReference type="InterPro" id="IPR051534">
    <property type="entry name" value="CBASS_pafABC_assoc_protein"/>
</dbReference>
<dbReference type="PROSITE" id="PS52050">
    <property type="entry name" value="WYL"/>
    <property type="match status" value="1"/>
</dbReference>
<dbReference type="InterPro" id="IPR026881">
    <property type="entry name" value="WYL_dom"/>
</dbReference>
<gene>
    <name evidence="5" type="ORF">CUT44_24530</name>
</gene>
<dbReference type="Gene3D" id="1.10.10.10">
    <property type="entry name" value="Winged helix-like DNA-binding domain superfamily/Winged helix DNA-binding domain"/>
    <property type="match status" value="1"/>
</dbReference>
<dbReference type="PROSITE" id="PS00894">
    <property type="entry name" value="HTH_DEOR_1"/>
    <property type="match status" value="1"/>
</dbReference>
<evidence type="ECO:0000256" key="2">
    <source>
        <dbReference type="ARBA" id="ARBA00023125"/>
    </source>
</evidence>
<evidence type="ECO:0000256" key="1">
    <source>
        <dbReference type="ARBA" id="ARBA00023015"/>
    </source>
</evidence>
<dbReference type="RefSeq" id="WP_100204119.1">
    <property type="nucleotide sequence ID" value="NZ_PGGW01000067.1"/>
</dbReference>
<dbReference type="InterPro" id="IPR001034">
    <property type="entry name" value="DeoR_HTH"/>
</dbReference>
<dbReference type="Pfam" id="PF25583">
    <property type="entry name" value="WCX"/>
    <property type="match status" value="1"/>
</dbReference>
<protein>
    <submittedName>
        <fullName evidence="5">DNA-binding transcriptional regulator</fullName>
    </submittedName>
</protein>
<comment type="caution">
    <text evidence="5">The sequence shown here is derived from an EMBL/GenBank/DDBJ whole genome shotgun (WGS) entry which is preliminary data.</text>
</comment>
<evidence type="ECO:0000259" key="4">
    <source>
        <dbReference type="PROSITE" id="PS51000"/>
    </source>
</evidence>
<dbReference type="SMART" id="SM00420">
    <property type="entry name" value="HTH_DEOR"/>
    <property type="match status" value="1"/>
</dbReference>
<dbReference type="PANTHER" id="PTHR34580:SF3">
    <property type="entry name" value="PROTEIN PAFB"/>
    <property type="match status" value="1"/>
</dbReference>
<sequence length="327" mass="35643">MMETSARLLRLLSLLQAHREWSGTELADRLAVTPRTVRRDIGRLRELGYPVHSTTGTAGGYRLGAGAQLPPLLLDDDEAVAVAVGLRTAAGNAVEGIEESSVRALAKLEQVLPHRLRRRVAALTAFTDPLGGRRGPTVDVDTITELAHACRDHQEVRFAYRGHDGAESRRGVEPYRLVCSSHRWYLVAWDTGRADWRTFRADRITLTPPHGPRFTPREPPAEDWAAYVSRGISTGAYAHRATVLLYAPADRVAERIPPTVGVLEPAGADRCLLRTGAHGLEELAFHIVTLGFDFEVRAPAELNDHISSLGNRLVRAAAAAREGGGTG</sequence>
<organism evidence="5 6">
    <name type="scientific">Streptomyces carminius</name>
    <dbReference type="NCBI Taxonomy" id="2665496"/>
    <lineage>
        <taxon>Bacteria</taxon>
        <taxon>Bacillati</taxon>
        <taxon>Actinomycetota</taxon>
        <taxon>Actinomycetes</taxon>
        <taxon>Kitasatosporales</taxon>
        <taxon>Streptomycetaceae</taxon>
        <taxon>Streptomyces</taxon>
    </lineage>
</organism>
<dbReference type="PROSITE" id="PS51000">
    <property type="entry name" value="HTH_DEOR_2"/>
    <property type="match status" value="1"/>
</dbReference>
<dbReference type="InterPro" id="IPR028349">
    <property type="entry name" value="PafC-like"/>
</dbReference>
<dbReference type="InterPro" id="IPR036388">
    <property type="entry name" value="WH-like_DNA-bd_sf"/>
</dbReference>
<dbReference type="EMBL" id="PGGW01000067">
    <property type="protein sequence ID" value="PJE94863.1"/>
    <property type="molecule type" value="Genomic_DNA"/>
</dbReference>
<dbReference type="InterPro" id="IPR018356">
    <property type="entry name" value="Tscrpt_reg_HTH_DeoR_CS"/>
</dbReference>
<dbReference type="InterPro" id="IPR057727">
    <property type="entry name" value="WCX_dom"/>
</dbReference>
<dbReference type="SUPFAM" id="SSF46785">
    <property type="entry name" value="Winged helix' DNA-binding domain"/>
    <property type="match status" value="1"/>
</dbReference>
<evidence type="ECO:0000313" key="6">
    <source>
        <dbReference type="Proteomes" id="UP000230407"/>
    </source>
</evidence>
<dbReference type="PANTHER" id="PTHR34580">
    <property type="match status" value="1"/>
</dbReference>
<feature type="domain" description="HTH deoR-type" evidence="4">
    <location>
        <begin position="4"/>
        <end position="59"/>
    </location>
</feature>
<accession>A0A2M8LSD5</accession>
<reference evidence="5 6" key="1">
    <citation type="submission" date="2017-11" db="EMBL/GenBank/DDBJ databases">
        <title>Streptomyces carmine sp. nov., a novel actinomycete isolated from Sophora alopecuroides in Xinjiang, China.</title>
        <authorList>
            <person name="Wang Y."/>
            <person name="Luo X."/>
            <person name="Wan C."/>
            <person name="Zhang L."/>
        </authorList>
    </citation>
    <scope>NUCLEOTIDE SEQUENCE [LARGE SCALE GENOMIC DNA]</scope>
    <source>
        <strain evidence="5 6">TRM SA0054</strain>
    </source>
</reference>
<evidence type="ECO:0000256" key="3">
    <source>
        <dbReference type="ARBA" id="ARBA00023163"/>
    </source>
</evidence>
<dbReference type="Pfam" id="PF08279">
    <property type="entry name" value="HTH_11"/>
    <property type="match status" value="1"/>
</dbReference>
<name>A0A2M8LSD5_9ACTN</name>
<dbReference type="GO" id="GO:0003677">
    <property type="term" value="F:DNA binding"/>
    <property type="evidence" value="ECO:0007669"/>
    <property type="project" value="UniProtKB-KW"/>
</dbReference>
<dbReference type="PIRSF" id="PIRSF016838">
    <property type="entry name" value="PafC"/>
    <property type="match status" value="1"/>
</dbReference>
<keyword evidence="1" id="KW-0805">Transcription regulation</keyword>
<evidence type="ECO:0000313" key="5">
    <source>
        <dbReference type="EMBL" id="PJE94863.1"/>
    </source>
</evidence>
<dbReference type="InterPro" id="IPR036390">
    <property type="entry name" value="WH_DNA-bd_sf"/>
</dbReference>
<dbReference type="AlphaFoldDB" id="A0A2M8LSD5"/>